<reference evidence="7 8" key="1">
    <citation type="submission" date="2021-03" db="EMBL/GenBank/DDBJ databases">
        <title>Genomic and phenotypic characterization of Chloracidobacterium isolates provides evidence for multiple species.</title>
        <authorList>
            <person name="Saini M.K."/>
            <person name="Costas A.M.G."/>
            <person name="Tank M."/>
            <person name="Bryant D.A."/>
        </authorList>
    </citation>
    <scope>NUCLEOTIDE SEQUENCE [LARGE SCALE GENOMIC DNA]</scope>
    <source>
        <strain evidence="7 8">BV2-C</strain>
    </source>
</reference>
<evidence type="ECO:0000256" key="2">
    <source>
        <dbReference type="ARBA" id="ARBA00022448"/>
    </source>
</evidence>
<organism evidence="7 8">
    <name type="scientific">Chloracidobacterium validum</name>
    <dbReference type="NCBI Taxonomy" id="2821543"/>
    <lineage>
        <taxon>Bacteria</taxon>
        <taxon>Pseudomonadati</taxon>
        <taxon>Acidobacteriota</taxon>
        <taxon>Terriglobia</taxon>
        <taxon>Terriglobales</taxon>
        <taxon>Acidobacteriaceae</taxon>
        <taxon>Chloracidobacterium</taxon>
    </lineage>
</organism>
<evidence type="ECO:0000256" key="3">
    <source>
        <dbReference type="ARBA" id="ARBA00022692"/>
    </source>
</evidence>
<keyword evidence="8" id="KW-1185">Reference proteome</keyword>
<gene>
    <name evidence="7" type="ORF">J8C06_00295</name>
</gene>
<protein>
    <submittedName>
        <fullName evidence="7">AmpG family muropeptide MFS transporter</fullName>
    </submittedName>
</protein>
<keyword evidence="3 6" id="KW-0812">Transmembrane</keyword>
<dbReference type="SUPFAM" id="SSF103473">
    <property type="entry name" value="MFS general substrate transporter"/>
    <property type="match status" value="1"/>
</dbReference>
<evidence type="ECO:0000256" key="1">
    <source>
        <dbReference type="ARBA" id="ARBA00004141"/>
    </source>
</evidence>
<feature type="transmembrane region" description="Helical" evidence="6">
    <location>
        <begin position="70"/>
        <end position="88"/>
    </location>
</feature>
<accession>A0ABX8B904</accession>
<feature type="transmembrane region" description="Helical" evidence="6">
    <location>
        <begin position="228"/>
        <end position="252"/>
    </location>
</feature>
<feature type="transmembrane region" description="Helical" evidence="6">
    <location>
        <begin position="293"/>
        <end position="314"/>
    </location>
</feature>
<evidence type="ECO:0000256" key="5">
    <source>
        <dbReference type="ARBA" id="ARBA00023136"/>
    </source>
</evidence>
<feature type="transmembrane region" description="Helical" evidence="6">
    <location>
        <begin position="100"/>
        <end position="119"/>
    </location>
</feature>
<dbReference type="Proteomes" id="UP000676506">
    <property type="component" value="Chromosome 1"/>
</dbReference>
<proteinExistence type="predicted"/>
<evidence type="ECO:0000256" key="6">
    <source>
        <dbReference type="SAM" id="Phobius"/>
    </source>
</evidence>
<dbReference type="InterPro" id="IPR036259">
    <property type="entry name" value="MFS_trans_sf"/>
</dbReference>
<dbReference type="NCBIfam" id="TIGR00901">
    <property type="entry name" value="2A0125"/>
    <property type="match status" value="1"/>
</dbReference>
<feature type="transmembrane region" description="Helical" evidence="6">
    <location>
        <begin position="140"/>
        <end position="159"/>
    </location>
</feature>
<comment type="subcellular location">
    <subcellularLocation>
        <location evidence="1">Membrane</location>
        <topology evidence="1">Multi-pass membrane protein</topology>
    </subcellularLocation>
</comment>
<dbReference type="PANTHER" id="PTHR12778:SF10">
    <property type="entry name" value="MAJOR FACILITATOR SUPERFAMILY DOMAIN-CONTAINING PROTEIN 3"/>
    <property type="match status" value="1"/>
</dbReference>
<evidence type="ECO:0000256" key="4">
    <source>
        <dbReference type="ARBA" id="ARBA00022989"/>
    </source>
</evidence>
<dbReference type="InterPro" id="IPR004752">
    <property type="entry name" value="AmpG_permease/AT-1"/>
</dbReference>
<evidence type="ECO:0000313" key="7">
    <source>
        <dbReference type="EMBL" id="QUW02927.1"/>
    </source>
</evidence>
<evidence type="ECO:0000313" key="8">
    <source>
        <dbReference type="Proteomes" id="UP000676506"/>
    </source>
</evidence>
<feature type="transmembrane region" description="Helical" evidence="6">
    <location>
        <begin position="320"/>
        <end position="344"/>
    </location>
</feature>
<feature type="transmembrane region" description="Helical" evidence="6">
    <location>
        <begin position="264"/>
        <end position="286"/>
    </location>
</feature>
<keyword evidence="5 6" id="KW-0472">Membrane</keyword>
<feature type="transmembrane region" description="Helical" evidence="6">
    <location>
        <begin position="171"/>
        <end position="189"/>
    </location>
</feature>
<dbReference type="Gene3D" id="1.20.1250.20">
    <property type="entry name" value="MFS general substrate transporter like domains"/>
    <property type="match status" value="1"/>
</dbReference>
<name>A0ABX8B904_9BACT</name>
<sequence length="422" mass="45069">MLLLGFAAGLPLLLALSTLGFRLREAGIELDAIGYASWVGLVYGFKWSWSPLVDRLPLPGLTTTLGQRRGWLLLAQLLVAGGLVGLALTDPRQALGRVVWLALLVAFASATQDIALDAYRIESAEANRQGILAATYQTGYRLAMLWGSAGALWMAARYGSPDGYSPAGWRVAYLTMAASMLVGVVTVLWSREPAISRPPAAQRLIPWLRQALVAPFTDFWHRYRWQALLTLTLIATYRLSDTVVAVMVNPFYVDAGYRKAHIALVSYTYGTGMTLTGTFLGGALVARWGLERVLLLGAVLSAGTNLLFAALSLVGPHLPALALVISAEYLATGLAAAAFVAYLSSLTNLGYSATQYALLSSLMLLLPKWAAGFAGKAVATLGYTKFFVGTALLGIPAVGLALVILWLGRAQRPHPESGGTAR</sequence>
<feature type="transmembrane region" description="Helical" evidence="6">
    <location>
        <begin position="356"/>
        <end position="374"/>
    </location>
</feature>
<dbReference type="PANTHER" id="PTHR12778">
    <property type="entry name" value="SOLUTE CARRIER FAMILY 33 ACETYL-COA TRANSPORTER -RELATED"/>
    <property type="match status" value="1"/>
</dbReference>
<feature type="transmembrane region" description="Helical" evidence="6">
    <location>
        <begin position="386"/>
        <end position="407"/>
    </location>
</feature>
<keyword evidence="4 6" id="KW-1133">Transmembrane helix</keyword>
<dbReference type="EMBL" id="CP072648">
    <property type="protein sequence ID" value="QUW02927.1"/>
    <property type="molecule type" value="Genomic_DNA"/>
</dbReference>
<keyword evidence="2" id="KW-0813">Transport</keyword>